<accession>A0A091DBM8</accession>
<gene>
    <name evidence="1" type="ORF">H920_10707</name>
</gene>
<reference evidence="1 2" key="1">
    <citation type="submission" date="2013-11" db="EMBL/GenBank/DDBJ databases">
        <title>The Damaraland mole rat (Fukomys damarensis) genome and evolution of African mole rats.</title>
        <authorList>
            <person name="Gladyshev V.N."/>
            <person name="Fang X."/>
        </authorList>
    </citation>
    <scope>NUCLEOTIDE SEQUENCE [LARGE SCALE GENOMIC DNA]</scope>
    <source>
        <tissue evidence="1">Liver</tissue>
    </source>
</reference>
<evidence type="ECO:0000313" key="1">
    <source>
        <dbReference type="EMBL" id="KFO27903.1"/>
    </source>
</evidence>
<proteinExistence type="predicted"/>
<sequence>MINMQLSDTEKAKFTNLYRENQKLQLTEGSHSHCNISCNSKRSPVTKELNYNPDTHTSTGRVKAVEKKEACAVERNRKKEMELLGSVSKNESIPEVEALLARLRAL</sequence>
<name>A0A091DBM8_FUKDA</name>
<dbReference type="Proteomes" id="UP000028990">
    <property type="component" value="Unassembled WGS sequence"/>
</dbReference>
<evidence type="ECO:0000313" key="2">
    <source>
        <dbReference type="Proteomes" id="UP000028990"/>
    </source>
</evidence>
<dbReference type="AlphaFoldDB" id="A0A091DBM8"/>
<protein>
    <submittedName>
        <fullName evidence="1">Protein diaphanous like protein 3</fullName>
    </submittedName>
</protein>
<keyword evidence="2" id="KW-1185">Reference proteome</keyword>
<organism evidence="1 2">
    <name type="scientific">Fukomys damarensis</name>
    <name type="common">Damaraland mole rat</name>
    <name type="synonym">Cryptomys damarensis</name>
    <dbReference type="NCBI Taxonomy" id="885580"/>
    <lineage>
        <taxon>Eukaryota</taxon>
        <taxon>Metazoa</taxon>
        <taxon>Chordata</taxon>
        <taxon>Craniata</taxon>
        <taxon>Vertebrata</taxon>
        <taxon>Euteleostomi</taxon>
        <taxon>Mammalia</taxon>
        <taxon>Eutheria</taxon>
        <taxon>Euarchontoglires</taxon>
        <taxon>Glires</taxon>
        <taxon>Rodentia</taxon>
        <taxon>Hystricomorpha</taxon>
        <taxon>Bathyergidae</taxon>
        <taxon>Fukomys</taxon>
    </lineage>
</organism>
<dbReference type="EMBL" id="KN122846">
    <property type="protein sequence ID" value="KFO27903.1"/>
    <property type="molecule type" value="Genomic_DNA"/>
</dbReference>